<sequence>MTRSHSFRSRRPLNYREKVQKIKKNKLIHKAKVKKEFHKFLKKDDFITKTPEFIRKIFEEVEEEDVKETVDHEQRSQDTDNSDNAERIEDENCPDEATDNVMSNGEHLNANESATGKDKAQGARSHIKKNKKHKPNPFQKVLNESERQRQEKREQIES</sequence>
<feature type="compositionally biased region" description="Basic and acidic residues" evidence="1">
    <location>
        <begin position="143"/>
        <end position="158"/>
    </location>
</feature>
<feature type="compositionally biased region" description="Acidic residues" evidence="1">
    <location>
        <begin position="80"/>
        <end position="98"/>
    </location>
</feature>
<evidence type="ECO:0000313" key="3">
    <source>
        <dbReference type="Proteomes" id="UP000789572"/>
    </source>
</evidence>
<reference evidence="2" key="1">
    <citation type="submission" date="2021-06" db="EMBL/GenBank/DDBJ databases">
        <authorList>
            <person name="Kallberg Y."/>
            <person name="Tangrot J."/>
            <person name="Rosling A."/>
        </authorList>
    </citation>
    <scope>NUCLEOTIDE SEQUENCE</scope>
    <source>
        <strain evidence="2">IA702</strain>
    </source>
</reference>
<evidence type="ECO:0000313" key="2">
    <source>
        <dbReference type="EMBL" id="CAG8589489.1"/>
    </source>
</evidence>
<comment type="caution">
    <text evidence="2">The sequence shown here is derived from an EMBL/GenBank/DDBJ whole genome shotgun (WGS) entry which is preliminary data.</text>
</comment>
<proteinExistence type="predicted"/>
<dbReference type="EMBL" id="CAJVPJ010001395">
    <property type="protein sequence ID" value="CAG8589489.1"/>
    <property type="molecule type" value="Genomic_DNA"/>
</dbReference>
<feature type="compositionally biased region" description="Basic and acidic residues" evidence="1">
    <location>
        <begin position="67"/>
        <end position="78"/>
    </location>
</feature>
<organism evidence="2 3">
    <name type="scientific">Paraglomus occultum</name>
    <dbReference type="NCBI Taxonomy" id="144539"/>
    <lineage>
        <taxon>Eukaryota</taxon>
        <taxon>Fungi</taxon>
        <taxon>Fungi incertae sedis</taxon>
        <taxon>Mucoromycota</taxon>
        <taxon>Glomeromycotina</taxon>
        <taxon>Glomeromycetes</taxon>
        <taxon>Paraglomerales</taxon>
        <taxon>Paraglomeraceae</taxon>
        <taxon>Paraglomus</taxon>
    </lineage>
</organism>
<name>A0A9N9C3J9_9GLOM</name>
<dbReference type="AlphaFoldDB" id="A0A9N9C3J9"/>
<feature type="compositionally biased region" description="Basic residues" evidence="1">
    <location>
        <begin position="125"/>
        <end position="135"/>
    </location>
</feature>
<protein>
    <submittedName>
        <fullName evidence="2">1648_t:CDS:1</fullName>
    </submittedName>
</protein>
<gene>
    <name evidence="2" type="ORF">POCULU_LOCUS6898</name>
</gene>
<evidence type="ECO:0000256" key="1">
    <source>
        <dbReference type="SAM" id="MobiDB-lite"/>
    </source>
</evidence>
<dbReference type="Proteomes" id="UP000789572">
    <property type="component" value="Unassembled WGS sequence"/>
</dbReference>
<accession>A0A9N9C3J9</accession>
<keyword evidence="3" id="KW-1185">Reference proteome</keyword>
<feature type="region of interest" description="Disordered" evidence="1">
    <location>
        <begin position="63"/>
        <end position="158"/>
    </location>
</feature>